<keyword evidence="1" id="KW-0175">Coiled coil</keyword>
<evidence type="ECO:0000313" key="4">
    <source>
        <dbReference type="Proteomes" id="UP001445076"/>
    </source>
</evidence>
<feature type="region of interest" description="Disordered" evidence="2">
    <location>
        <begin position="1"/>
        <end position="64"/>
    </location>
</feature>
<feature type="compositionally biased region" description="Basic residues" evidence="2">
    <location>
        <begin position="1"/>
        <end position="18"/>
    </location>
</feature>
<organism evidence="3 4">
    <name type="scientific">Cherax quadricarinatus</name>
    <name type="common">Australian red claw crayfish</name>
    <dbReference type="NCBI Taxonomy" id="27406"/>
    <lineage>
        <taxon>Eukaryota</taxon>
        <taxon>Metazoa</taxon>
        <taxon>Ecdysozoa</taxon>
        <taxon>Arthropoda</taxon>
        <taxon>Crustacea</taxon>
        <taxon>Multicrustacea</taxon>
        <taxon>Malacostraca</taxon>
        <taxon>Eumalacostraca</taxon>
        <taxon>Eucarida</taxon>
        <taxon>Decapoda</taxon>
        <taxon>Pleocyemata</taxon>
        <taxon>Astacidea</taxon>
        <taxon>Parastacoidea</taxon>
        <taxon>Parastacidae</taxon>
        <taxon>Cherax</taxon>
    </lineage>
</organism>
<feature type="compositionally biased region" description="Low complexity" evidence="2">
    <location>
        <begin position="46"/>
        <end position="61"/>
    </location>
</feature>
<dbReference type="SUPFAM" id="SSF52540">
    <property type="entry name" value="P-loop containing nucleoside triphosphate hydrolases"/>
    <property type="match status" value="1"/>
</dbReference>
<accession>A0AAW0WT05</accession>
<reference evidence="3 4" key="1">
    <citation type="journal article" date="2024" name="BMC Genomics">
        <title>Genome assembly of redclaw crayfish (Cherax quadricarinatus) provides insights into its immune adaptation and hypoxia tolerance.</title>
        <authorList>
            <person name="Liu Z."/>
            <person name="Zheng J."/>
            <person name="Li H."/>
            <person name="Fang K."/>
            <person name="Wang S."/>
            <person name="He J."/>
            <person name="Zhou D."/>
            <person name="Weng S."/>
            <person name="Chi M."/>
            <person name="Gu Z."/>
            <person name="He J."/>
            <person name="Li F."/>
            <person name="Wang M."/>
        </authorList>
    </citation>
    <scope>NUCLEOTIDE SEQUENCE [LARGE SCALE GENOMIC DNA]</scope>
    <source>
        <strain evidence="3">ZL_2023a</strain>
    </source>
</reference>
<evidence type="ECO:0008006" key="5">
    <source>
        <dbReference type="Google" id="ProtNLM"/>
    </source>
</evidence>
<evidence type="ECO:0000256" key="2">
    <source>
        <dbReference type="SAM" id="MobiDB-lite"/>
    </source>
</evidence>
<sequence length="629" mass="71526">MPRSRSRSKKRKSGKKWKQSSTEKNDDIRNNIVSEVRTVGTRSEVPPSSLPLSAQPSSPSSFDGLVTSIDNSEISTSNAQLKQHLIEHHCSLVEEKAGLSTYEIKTKDLHKDEDHKIQVMTIGPENKEAIKSVLLLGETGAGKTRAIDAMINFLFGVNFEDNFRFKLKDQVDRDYLHQVESQTEYVTAYIVYHQEGMPLQCNYMLIDTPGFGDTREDYEKIAIERMTHFLTNDYGIDDLNCVALVAKANQNRISAHHINMLKEFSSVLGRNIGSVTRLLATFASDDTCEVVNVVKHAQVDFVNFYKMDNWPLYVSHSNNDYSRNILACLKYRWMNMQEIYSFFFKDLENCLAVSLKQTRNLLLERKLLEETKNRLMKNVKCLAELDDTIEKFKYSLKDLMVELSDINYIYTVRREKNIAVLVEGDYHVHNCSKCRSTCTGHHENLTFGEIAGPSAAVGLIAGRVFSPLAGVGALCTIAAALATSCSKVPSTGKCSKIGCFHNWMDHKMEKKEYITLVTHEEKIDYFMKNMYDKKEEQITEMKKKIEQNEKARNIINKRLISDAKALEGHTRNISELSLGHEILSPPLIIDELIILERENIGHIHLLKMVKEMVSTSAAHNYESANLDSV</sequence>
<evidence type="ECO:0000313" key="3">
    <source>
        <dbReference type="EMBL" id="KAK8730923.1"/>
    </source>
</evidence>
<comment type="caution">
    <text evidence="3">The sequence shown here is derived from an EMBL/GenBank/DDBJ whole genome shotgun (WGS) entry which is preliminary data.</text>
</comment>
<name>A0AAW0WT05_CHEQU</name>
<dbReference type="Proteomes" id="UP001445076">
    <property type="component" value="Unassembled WGS sequence"/>
</dbReference>
<dbReference type="EMBL" id="JARKIK010000062">
    <property type="protein sequence ID" value="KAK8730923.1"/>
    <property type="molecule type" value="Genomic_DNA"/>
</dbReference>
<dbReference type="PANTHER" id="PTHR32046:SF11">
    <property type="entry name" value="IMMUNE-ASSOCIATED NUCLEOTIDE-BINDING PROTEIN 10-LIKE"/>
    <property type="match status" value="1"/>
</dbReference>
<dbReference type="PANTHER" id="PTHR32046">
    <property type="entry name" value="G DOMAIN-CONTAINING PROTEIN"/>
    <property type="match status" value="1"/>
</dbReference>
<gene>
    <name evidence="3" type="ORF">OTU49_007704</name>
</gene>
<evidence type="ECO:0000256" key="1">
    <source>
        <dbReference type="SAM" id="Coils"/>
    </source>
</evidence>
<keyword evidence="4" id="KW-1185">Reference proteome</keyword>
<dbReference type="Gene3D" id="3.40.50.300">
    <property type="entry name" value="P-loop containing nucleotide triphosphate hydrolases"/>
    <property type="match status" value="1"/>
</dbReference>
<feature type="coiled-coil region" evidence="1">
    <location>
        <begin position="531"/>
        <end position="558"/>
    </location>
</feature>
<dbReference type="AlphaFoldDB" id="A0AAW0WT05"/>
<protein>
    <recommendedName>
        <fullName evidence="5">G domain-containing protein</fullName>
    </recommendedName>
</protein>
<proteinExistence type="predicted"/>
<dbReference type="InterPro" id="IPR027417">
    <property type="entry name" value="P-loop_NTPase"/>
</dbReference>